<protein>
    <recommendedName>
        <fullName evidence="7">Protein FAM161A</fullName>
    </recommendedName>
</protein>
<keyword evidence="2 3" id="KW-0175">Coiled coil</keyword>
<dbReference type="OrthoDB" id="2150121at2759"/>
<comment type="caution">
    <text evidence="5">The sequence shown here is derived from an EMBL/GenBank/DDBJ whole genome shotgun (WGS) entry which is preliminary data.</text>
</comment>
<dbReference type="PANTHER" id="PTHR21501">
    <property type="entry name" value="PROTEIN FAM-161"/>
    <property type="match status" value="1"/>
</dbReference>
<dbReference type="GO" id="GO:0005856">
    <property type="term" value="C:cytoskeleton"/>
    <property type="evidence" value="ECO:0007669"/>
    <property type="project" value="UniProtKB-ARBA"/>
</dbReference>
<sequence>MKTSNNNIAELYSRIPDYSQVKHLGNSEFINTLEKLKEDFRQCRASLNEIDSDVEYITSQTNKILNISKGSDPCSKINNVKSINITTNRTIFSNSNYLPATSNATINFSDNSQPKNSYLSIKSCSLHKNPNNTLASCFLKERTSFEDPGTSKYESPYAEDYELCSEGSSTPPDSILSKWSSSPEIYAREKEFEPPSNIEKRLLERRSQNNSAPSIPDIDKKPVHFRAHPVPSHVHKPLYEYLMLKNKRRSMRVREASKQKLLSQVKPFSFVNAPKGKSAGAHGEVCERAEELLNNARPTKKRNNFRGGVKTNRFDHHGFRANPAPPRTRALLAAIKLKEQQEYRELKKKLRAEALMKSASLPPSMAARDRRTKANMTRLDELLCRFNSGSDSLGFMRRHFRESSSDTFTDDDRLTDEEIGMVGRRRPTTSKVAACSRKLKGNFTPYGQLRFPISSASEGIFETTSNDNHASRLRVQAAKAKEVNRMKQEEEELTRQMRIDKKRQELREAHLLAWRRAGSYSSSQDIAMRRQLRMATAILERENYRRDMSSMLNRVRSAPLLLEGVRERKSEPCKRHQKESGRKSPNKLSSPRYLGQQYYNSKSHWSLGKDETEKSETAAMAEGSLTNSDNESVKNPDLEMDDQEEDHPDEEELPQSRSPPDPQNQQYDDNNDFEEDIDDD</sequence>
<feature type="region of interest" description="Disordered" evidence="4">
    <location>
        <begin position="299"/>
        <end position="325"/>
    </location>
</feature>
<accession>A0A8J2J9S6</accession>
<dbReference type="PANTHER" id="PTHR21501:SF1">
    <property type="entry name" value="PROTEIN FAM-161"/>
    <property type="match status" value="1"/>
</dbReference>
<evidence type="ECO:0000256" key="4">
    <source>
        <dbReference type="SAM" id="MobiDB-lite"/>
    </source>
</evidence>
<feature type="compositionally biased region" description="Acidic residues" evidence="4">
    <location>
        <begin position="669"/>
        <end position="680"/>
    </location>
</feature>
<evidence type="ECO:0000256" key="3">
    <source>
        <dbReference type="SAM" id="Coils"/>
    </source>
</evidence>
<comment type="similarity">
    <text evidence="1">Belongs to the FAM161 family.</text>
</comment>
<evidence type="ECO:0008006" key="7">
    <source>
        <dbReference type="Google" id="ProtNLM"/>
    </source>
</evidence>
<proteinExistence type="inferred from homology"/>
<evidence type="ECO:0000256" key="2">
    <source>
        <dbReference type="ARBA" id="ARBA00023054"/>
    </source>
</evidence>
<gene>
    <name evidence="5" type="ORF">AFUS01_LOCUS5768</name>
</gene>
<dbReference type="GO" id="GO:0005929">
    <property type="term" value="C:cilium"/>
    <property type="evidence" value="ECO:0007669"/>
    <property type="project" value="TreeGrafter"/>
</dbReference>
<dbReference type="Proteomes" id="UP000708208">
    <property type="component" value="Unassembled WGS sequence"/>
</dbReference>
<feature type="compositionally biased region" description="Acidic residues" evidence="4">
    <location>
        <begin position="638"/>
        <end position="653"/>
    </location>
</feature>
<evidence type="ECO:0000256" key="1">
    <source>
        <dbReference type="ARBA" id="ARBA00006663"/>
    </source>
</evidence>
<dbReference type="GO" id="GO:0044782">
    <property type="term" value="P:cilium organization"/>
    <property type="evidence" value="ECO:0007669"/>
    <property type="project" value="TreeGrafter"/>
</dbReference>
<reference evidence="5" key="1">
    <citation type="submission" date="2021-06" db="EMBL/GenBank/DDBJ databases">
        <authorList>
            <person name="Hodson N. C."/>
            <person name="Mongue J. A."/>
            <person name="Jaron S. K."/>
        </authorList>
    </citation>
    <scope>NUCLEOTIDE SEQUENCE</scope>
</reference>
<dbReference type="EMBL" id="CAJVCH010036986">
    <property type="protein sequence ID" value="CAG7716245.1"/>
    <property type="molecule type" value="Genomic_DNA"/>
</dbReference>
<name>A0A8J2J9S6_9HEXA</name>
<feature type="compositionally biased region" description="Basic and acidic residues" evidence="4">
    <location>
        <begin position="566"/>
        <end position="582"/>
    </location>
</feature>
<dbReference type="InterPro" id="IPR019579">
    <property type="entry name" value="FAM161A/B"/>
</dbReference>
<evidence type="ECO:0000313" key="5">
    <source>
        <dbReference type="EMBL" id="CAG7716245.1"/>
    </source>
</evidence>
<feature type="coiled-coil region" evidence="3">
    <location>
        <begin position="476"/>
        <end position="503"/>
    </location>
</feature>
<dbReference type="AlphaFoldDB" id="A0A8J2J9S6"/>
<keyword evidence="6" id="KW-1185">Reference proteome</keyword>
<dbReference type="Pfam" id="PF10595">
    <property type="entry name" value="FAM161A_B"/>
    <property type="match status" value="1"/>
</dbReference>
<evidence type="ECO:0000313" key="6">
    <source>
        <dbReference type="Proteomes" id="UP000708208"/>
    </source>
</evidence>
<feature type="compositionally biased region" description="Basic and acidic residues" evidence="4">
    <location>
        <begin position="607"/>
        <end position="616"/>
    </location>
</feature>
<feature type="region of interest" description="Disordered" evidence="4">
    <location>
        <begin position="566"/>
        <end position="680"/>
    </location>
</feature>
<organism evidence="5 6">
    <name type="scientific">Allacma fusca</name>
    <dbReference type="NCBI Taxonomy" id="39272"/>
    <lineage>
        <taxon>Eukaryota</taxon>
        <taxon>Metazoa</taxon>
        <taxon>Ecdysozoa</taxon>
        <taxon>Arthropoda</taxon>
        <taxon>Hexapoda</taxon>
        <taxon>Collembola</taxon>
        <taxon>Symphypleona</taxon>
        <taxon>Sminthuridae</taxon>
        <taxon>Allacma</taxon>
    </lineage>
</organism>
<dbReference type="InterPro" id="IPR051655">
    <property type="entry name" value="FAM161"/>
</dbReference>